<dbReference type="Gene3D" id="3.30.1120.10">
    <property type="match status" value="1"/>
</dbReference>
<evidence type="ECO:0000256" key="1">
    <source>
        <dbReference type="ARBA" id="ARBA00001913"/>
    </source>
</evidence>
<evidence type="ECO:0000256" key="4">
    <source>
        <dbReference type="ARBA" id="ARBA00022729"/>
    </source>
</evidence>
<dbReference type="InterPro" id="IPR017850">
    <property type="entry name" value="Alkaline_phosphatase_core_sf"/>
</dbReference>
<accession>A0A3B1DJZ3</accession>
<evidence type="ECO:0000313" key="8">
    <source>
        <dbReference type="EMBL" id="VAX36328.1"/>
    </source>
</evidence>
<sequence length="526" mass="59664">MRKYGLLLLLMFLPFSLQAAEKNNSTEKKLNFVIILADDLGWRDLSAAGSTFYESPHIDSIAKAGMQFRFGYANCQVCSPSRASIMTGKYTPRHGITDYIGARTGLKWKRNGKVLPSEYAPHLRHSEFTLAEAMKQGGYKTFFAGKWHLGNKKKASLPTDHGFDINKGGWRAGSPSGGYFSPFKNPQLKNMKPGESLPVRLGTETAKFIEDNKERPFFAYLSFYAVHSPVQTSQLKWKKFRKKAASQKKVASRFRIDRTLPVRQVQDNPVYAGLVESMDDGVGIVLNKLKELGLEENTVVIFTSDNGGVSSGDAFSTSNLPLRGGKGRQWEGGIREPFYVHVPGLTKPGSSCDTPVIGMDLYPTILALANVPQNKKHLIDGVSIVPLLKGKNIAQRDLFWHYPHYGNQGGEPSSIIRSGDWKLIHYWEDGRNELYHLKKDIGEKTNLANQMKQRTTELHAKLKRWLKETNAKIPQQDKRFSKKKWEQKKQDILNRLLPRLEKDHARFLDTNWKPNRNWWGSLITKD</sequence>
<dbReference type="PANTHER" id="PTHR42693">
    <property type="entry name" value="ARYLSULFATASE FAMILY MEMBER"/>
    <property type="match status" value="1"/>
</dbReference>
<gene>
    <name evidence="8" type="ORF">MNBD_PLANCTO02-1847</name>
</gene>
<dbReference type="CDD" id="cd16144">
    <property type="entry name" value="ARS_like"/>
    <property type="match status" value="1"/>
</dbReference>
<evidence type="ECO:0000259" key="7">
    <source>
        <dbReference type="Pfam" id="PF00884"/>
    </source>
</evidence>
<name>A0A3B1DJZ3_9ZZZZ</name>
<dbReference type="PANTHER" id="PTHR42693:SF42">
    <property type="entry name" value="ARYLSULFATASE G"/>
    <property type="match status" value="1"/>
</dbReference>
<dbReference type="Pfam" id="PF00884">
    <property type="entry name" value="Sulfatase"/>
    <property type="match status" value="1"/>
</dbReference>
<evidence type="ECO:0000256" key="6">
    <source>
        <dbReference type="ARBA" id="ARBA00022837"/>
    </source>
</evidence>
<dbReference type="SUPFAM" id="SSF53649">
    <property type="entry name" value="Alkaline phosphatase-like"/>
    <property type="match status" value="1"/>
</dbReference>
<keyword evidence="4" id="KW-0732">Signal</keyword>
<dbReference type="InterPro" id="IPR050738">
    <property type="entry name" value="Sulfatase"/>
</dbReference>
<dbReference type="AlphaFoldDB" id="A0A3B1DJZ3"/>
<comment type="similarity">
    <text evidence="2">Belongs to the sulfatase family.</text>
</comment>
<dbReference type="InterPro" id="IPR024607">
    <property type="entry name" value="Sulfatase_CS"/>
</dbReference>
<dbReference type="PROSITE" id="PS00149">
    <property type="entry name" value="SULFATASE_2"/>
    <property type="match status" value="1"/>
</dbReference>
<evidence type="ECO:0000256" key="2">
    <source>
        <dbReference type="ARBA" id="ARBA00008779"/>
    </source>
</evidence>
<proteinExistence type="inferred from homology"/>
<dbReference type="Gene3D" id="3.40.720.10">
    <property type="entry name" value="Alkaline Phosphatase, subunit A"/>
    <property type="match status" value="1"/>
</dbReference>
<reference evidence="8" key="1">
    <citation type="submission" date="2018-06" db="EMBL/GenBank/DDBJ databases">
        <authorList>
            <person name="Zhirakovskaya E."/>
        </authorList>
    </citation>
    <scope>NUCLEOTIDE SEQUENCE</scope>
</reference>
<keyword evidence="5 8" id="KW-0378">Hydrolase</keyword>
<dbReference type="GO" id="GO:0046872">
    <property type="term" value="F:metal ion binding"/>
    <property type="evidence" value="ECO:0007669"/>
    <property type="project" value="UniProtKB-KW"/>
</dbReference>
<dbReference type="EC" id="3.1.6.1" evidence="8"/>
<dbReference type="InterPro" id="IPR000917">
    <property type="entry name" value="Sulfatase_N"/>
</dbReference>
<protein>
    <submittedName>
        <fullName evidence="8">Arylsulfatase</fullName>
        <ecNumber evidence="8">3.1.6.1</ecNumber>
    </submittedName>
</protein>
<evidence type="ECO:0000256" key="5">
    <source>
        <dbReference type="ARBA" id="ARBA00022801"/>
    </source>
</evidence>
<organism evidence="8">
    <name type="scientific">hydrothermal vent metagenome</name>
    <dbReference type="NCBI Taxonomy" id="652676"/>
    <lineage>
        <taxon>unclassified sequences</taxon>
        <taxon>metagenomes</taxon>
        <taxon>ecological metagenomes</taxon>
    </lineage>
</organism>
<feature type="domain" description="Sulfatase N-terminal" evidence="7">
    <location>
        <begin position="31"/>
        <end position="371"/>
    </location>
</feature>
<dbReference type="EMBL" id="UOGL01000049">
    <property type="protein sequence ID" value="VAX36328.1"/>
    <property type="molecule type" value="Genomic_DNA"/>
</dbReference>
<evidence type="ECO:0000256" key="3">
    <source>
        <dbReference type="ARBA" id="ARBA00022723"/>
    </source>
</evidence>
<keyword evidence="6" id="KW-0106">Calcium</keyword>
<comment type="cofactor">
    <cofactor evidence="1">
        <name>Ca(2+)</name>
        <dbReference type="ChEBI" id="CHEBI:29108"/>
    </cofactor>
</comment>
<keyword evidence="3" id="KW-0479">Metal-binding</keyword>
<dbReference type="GO" id="GO:0004065">
    <property type="term" value="F:arylsulfatase activity"/>
    <property type="evidence" value="ECO:0007669"/>
    <property type="project" value="UniProtKB-EC"/>
</dbReference>